<dbReference type="AlphaFoldDB" id="A0A9P6VGJ2"/>
<dbReference type="EMBL" id="VNKQ01000012">
    <property type="protein sequence ID" value="KAG0647591.1"/>
    <property type="molecule type" value="Genomic_DNA"/>
</dbReference>
<dbReference type="Gene3D" id="2.60.120.200">
    <property type="match status" value="1"/>
</dbReference>
<feature type="chain" id="PRO_5040164691" evidence="1">
    <location>
        <begin position="20"/>
        <end position="320"/>
    </location>
</feature>
<dbReference type="GO" id="GO:0009251">
    <property type="term" value="P:glucan catabolic process"/>
    <property type="evidence" value="ECO:0007669"/>
    <property type="project" value="TreeGrafter"/>
</dbReference>
<evidence type="ECO:0000313" key="4">
    <source>
        <dbReference type="Proteomes" id="UP000785200"/>
    </source>
</evidence>
<dbReference type="Proteomes" id="UP000785200">
    <property type="component" value="Unassembled WGS sequence"/>
</dbReference>
<dbReference type="OrthoDB" id="192832at2759"/>
<dbReference type="InterPro" id="IPR013320">
    <property type="entry name" value="ConA-like_dom_sf"/>
</dbReference>
<dbReference type="GO" id="GO:0004553">
    <property type="term" value="F:hydrolase activity, hydrolyzing O-glycosyl compounds"/>
    <property type="evidence" value="ECO:0007669"/>
    <property type="project" value="InterPro"/>
</dbReference>
<dbReference type="PROSITE" id="PS51762">
    <property type="entry name" value="GH16_2"/>
    <property type="match status" value="1"/>
</dbReference>
<sequence length="320" mass="34765">MFTRNYLGLLALCHPVAHAYSVVQKYDGNNWYNSFNFETLPDPTSGFVEYISQSEAASMDMTYTVGDQVYLGVDNKTVIDPSGTGRKSIWLESKASFYHGVLIGDFAHVSGSICGLWPAFSWTIRNDPGPYGEIDITEGFSDITYAYTTLHTQDVDGTCSFTPLPGAETGTSNQDSYDCGGQIGCSVQGPEGSYGTPMNDNGGGVWAMEWTSDHINIWFFARNAIPNDVTTEAPNPSGWGTPTANFESQNGECNIDGHFPAQTIYFDTDFCGAEAGGIAWTHYTTCAATTGVATCQDYVAANPEAFSEAYWLVNSVKVYQ</sequence>
<evidence type="ECO:0000313" key="3">
    <source>
        <dbReference type="EMBL" id="KAG0647591.1"/>
    </source>
</evidence>
<reference evidence="3" key="1">
    <citation type="submission" date="2019-07" db="EMBL/GenBank/DDBJ databases">
        <title>Hyphodiscus hymeniophilus genome sequencing and assembly.</title>
        <authorList>
            <person name="Kramer G."/>
            <person name="Nodwell J."/>
        </authorList>
    </citation>
    <scope>NUCLEOTIDE SEQUENCE</scope>
    <source>
        <strain evidence="3">ATCC 34498</strain>
    </source>
</reference>
<feature type="signal peptide" evidence="1">
    <location>
        <begin position="1"/>
        <end position="19"/>
    </location>
</feature>
<keyword evidence="4" id="KW-1185">Reference proteome</keyword>
<dbReference type="SUPFAM" id="SSF49899">
    <property type="entry name" value="Concanavalin A-like lectins/glucanases"/>
    <property type="match status" value="1"/>
</dbReference>
<keyword evidence="1" id="KW-0732">Signal</keyword>
<organism evidence="3 4">
    <name type="scientific">Hyphodiscus hymeniophilus</name>
    <dbReference type="NCBI Taxonomy" id="353542"/>
    <lineage>
        <taxon>Eukaryota</taxon>
        <taxon>Fungi</taxon>
        <taxon>Dikarya</taxon>
        <taxon>Ascomycota</taxon>
        <taxon>Pezizomycotina</taxon>
        <taxon>Leotiomycetes</taxon>
        <taxon>Helotiales</taxon>
        <taxon>Hyphodiscaceae</taxon>
        <taxon>Hyphodiscus</taxon>
    </lineage>
</organism>
<name>A0A9P6VGJ2_9HELO</name>
<dbReference type="InterPro" id="IPR050546">
    <property type="entry name" value="Glycosyl_Hydrlase_16"/>
</dbReference>
<evidence type="ECO:0000259" key="2">
    <source>
        <dbReference type="PROSITE" id="PS51762"/>
    </source>
</evidence>
<dbReference type="PANTHER" id="PTHR10963:SF24">
    <property type="entry name" value="GLYCOSIDASE C21B10.07-RELATED"/>
    <property type="match status" value="1"/>
</dbReference>
<proteinExistence type="predicted"/>
<dbReference type="CDD" id="cd02181">
    <property type="entry name" value="GH16_fungal_Lam16A_glucanase"/>
    <property type="match status" value="1"/>
</dbReference>
<dbReference type="PANTHER" id="PTHR10963">
    <property type="entry name" value="GLYCOSYL HYDROLASE-RELATED"/>
    <property type="match status" value="1"/>
</dbReference>
<dbReference type="Pfam" id="PF26113">
    <property type="entry name" value="GH16_XgeA"/>
    <property type="match status" value="1"/>
</dbReference>
<dbReference type="InterPro" id="IPR000757">
    <property type="entry name" value="Beta-glucanase-like"/>
</dbReference>
<accession>A0A9P6VGJ2</accession>
<evidence type="ECO:0000256" key="1">
    <source>
        <dbReference type="SAM" id="SignalP"/>
    </source>
</evidence>
<feature type="domain" description="GH16" evidence="2">
    <location>
        <begin position="35"/>
        <end position="283"/>
    </location>
</feature>
<gene>
    <name evidence="3" type="ORF">D0Z07_6634</name>
</gene>
<protein>
    <submittedName>
        <fullName evidence="3">Mixed-linked glucanase xgeA</fullName>
    </submittedName>
</protein>
<comment type="caution">
    <text evidence="3">The sequence shown here is derived from an EMBL/GenBank/DDBJ whole genome shotgun (WGS) entry which is preliminary data.</text>
</comment>